<keyword evidence="2" id="KW-1185">Reference proteome</keyword>
<evidence type="ECO:0008006" key="3">
    <source>
        <dbReference type="Google" id="ProtNLM"/>
    </source>
</evidence>
<sequence>MIRRNRASLSIRSDAYSVAEITAMLGIEPDESGDIGTLTRAGRAGRDVAPARLRHQRTFWSITEKDDGESRDDETGFAALRRLVNRVAPNAQALADIRESGETVLWWSGDSDSVQGGFVLEADLIVDVSRLGCHVYGTAYLDDGEADGSRADQ</sequence>
<dbReference type="EMBL" id="JAUTBF010000001">
    <property type="protein sequence ID" value="MDQ1121723.1"/>
    <property type="molecule type" value="Genomic_DNA"/>
</dbReference>
<comment type="caution">
    <text evidence="1">The sequence shown here is derived from an EMBL/GenBank/DDBJ whole genome shotgun (WGS) entry which is preliminary data.</text>
</comment>
<dbReference type="Proteomes" id="UP001226691">
    <property type="component" value="Unassembled WGS sequence"/>
</dbReference>
<dbReference type="RefSeq" id="WP_307479257.1">
    <property type="nucleotide sequence ID" value="NZ_JAUTBF010000001.1"/>
</dbReference>
<dbReference type="Pfam" id="PF14106">
    <property type="entry name" value="DUF4279"/>
    <property type="match status" value="1"/>
</dbReference>
<proteinExistence type="predicted"/>
<name>A0ABU0TPX5_MICTR</name>
<gene>
    <name evidence="1" type="ORF">QE412_000296</name>
</gene>
<organism evidence="1 2">
    <name type="scientific">Microbacterium trichothecenolyticum</name>
    <name type="common">Aureobacterium trichothecenolyticum</name>
    <dbReference type="NCBI Taxonomy" id="69370"/>
    <lineage>
        <taxon>Bacteria</taxon>
        <taxon>Bacillati</taxon>
        <taxon>Actinomycetota</taxon>
        <taxon>Actinomycetes</taxon>
        <taxon>Micrococcales</taxon>
        <taxon>Microbacteriaceae</taxon>
        <taxon>Microbacterium</taxon>
    </lineage>
</organism>
<reference evidence="1 2" key="1">
    <citation type="submission" date="2023-07" db="EMBL/GenBank/DDBJ databases">
        <title>Functional and genomic diversity of the sorghum phyllosphere microbiome.</title>
        <authorList>
            <person name="Shade A."/>
        </authorList>
    </citation>
    <scope>NUCLEOTIDE SEQUENCE [LARGE SCALE GENOMIC DNA]</scope>
    <source>
        <strain evidence="1 2">SORGH_AS_1207</strain>
    </source>
</reference>
<protein>
    <recommendedName>
        <fullName evidence="3">DUF4279 domain-containing protein</fullName>
    </recommendedName>
</protein>
<accession>A0ABU0TPX5</accession>
<evidence type="ECO:0000313" key="2">
    <source>
        <dbReference type="Proteomes" id="UP001226691"/>
    </source>
</evidence>
<evidence type="ECO:0000313" key="1">
    <source>
        <dbReference type="EMBL" id="MDQ1121723.1"/>
    </source>
</evidence>
<dbReference type="InterPro" id="IPR025459">
    <property type="entry name" value="DUF4279"/>
</dbReference>